<accession>A0A644YM26</accession>
<evidence type="ECO:0000256" key="4">
    <source>
        <dbReference type="ARBA" id="ARBA00023163"/>
    </source>
</evidence>
<dbReference type="InterPro" id="IPR014284">
    <property type="entry name" value="RNA_pol_sigma-70_dom"/>
</dbReference>
<evidence type="ECO:0000256" key="1">
    <source>
        <dbReference type="ARBA" id="ARBA00010641"/>
    </source>
</evidence>
<dbReference type="Pfam" id="PF08281">
    <property type="entry name" value="Sigma70_r4_2"/>
    <property type="match status" value="1"/>
</dbReference>
<dbReference type="InterPro" id="IPR014327">
    <property type="entry name" value="RNA_pol_sigma70_bacteroid"/>
</dbReference>
<name>A0A644YM26_9ZZZZ</name>
<keyword evidence="4" id="KW-0804">Transcription</keyword>
<feature type="domain" description="RNA polymerase sigma factor 70 region 4 type 2" evidence="6">
    <location>
        <begin position="124"/>
        <end position="173"/>
    </location>
</feature>
<dbReference type="PANTHER" id="PTHR43133:SF46">
    <property type="entry name" value="RNA POLYMERASE SIGMA-70 FACTOR ECF SUBFAMILY"/>
    <property type="match status" value="1"/>
</dbReference>
<feature type="domain" description="RNA polymerase sigma-70 region 2" evidence="5">
    <location>
        <begin position="27"/>
        <end position="92"/>
    </location>
</feature>
<evidence type="ECO:0000259" key="5">
    <source>
        <dbReference type="Pfam" id="PF04542"/>
    </source>
</evidence>
<keyword evidence="2" id="KW-0805">Transcription regulation</keyword>
<comment type="caution">
    <text evidence="7">The sequence shown here is derived from an EMBL/GenBank/DDBJ whole genome shotgun (WGS) entry which is preliminary data.</text>
</comment>
<dbReference type="EMBL" id="VSSQ01005544">
    <property type="protein sequence ID" value="MPM29556.1"/>
    <property type="molecule type" value="Genomic_DNA"/>
</dbReference>
<dbReference type="SUPFAM" id="SSF88946">
    <property type="entry name" value="Sigma2 domain of RNA polymerase sigma factors"/>
    <property type="match status" value="1"/>
</dbReference>
<dbReference type="Pfam" id="PF04542">
    <property type="entry name" value="Sigma70_r2"/>
    <property type="match status" value="1"/>
</dbReference>
<dbReference type="AlphaFoldDB" id="A0A644YM26"/>
<dbReference type="CDD" id="cd06171">
    <property type="entry name" value="Sigma70_r4"/>
    <property type="match status" value="1"/>
</dbReference>
<dbReference type="InterPro" id="IPR013325">
    <property type="entry name" value="RNA_pol_sigma_r2"/>
</dbReference>
<dbReference type="GO" id="GO:0016987">
    <property type="term" value="F:sigma factor activity"/>
    <property type="evidence" value="ECO:0007669"/>
    <property type="project" value="UniProtKB-KW"/>
</dbReference>
<evidence type="ECO:0000256" key="3">
    <source>
        <dbReference type="ARBA" id="ARBA00023082"/>
    </source>
</evidence>
<dbReference type="InterPro" id="IPR036388">
    <property type="entry name" value="WH-like_DNA-bd_sf"/>
</dbReference>
<dbReference type="InterPro" id="IPR039425">
    <property type="entry name" value="RNA_pol_sigma-70-like"/>
</dbReference>
<gene>
    <name evidence="7" type="primary">rpoE_20</name>
    <name evidence="7" type="ORF">SDC9_76096</name>
</gene>
<dbReference type="NCBIfam" id="TIGR02985">
    <property type="entry name" value="Sig70_bacteroi1"/>
    <property type="match status" value="1"/>
</dbReference>
<sequence>MKEKDTIYENLFRKVAFRDDEQAFRELFLEFYPALCVFAMRYITQEETARDVVQDVFFKIWKNRKSMDITVSFRNFLITSVRNHCTDYLRKQEVENRYQEENMLSVIHTSPEEVYTLKELETTIGEALAKLPPNVCEAFKMSRFKGMTYLAIADKMEVSQKTIESYISRALKILRIELRDYLPFLLLFI</sequence>
<dbReference type="InterPro" id="IPR013324">
    <property type="entry name" value="RNA_pol_sigma_r3/r4-like"/>
</dbReference>
<dbReference type="SUPFAM" id="SSF88659">
    <property type="entry name" value="Sigma3 and sigma4 domains of RNA polymerase sigma factors"/>
    <property type="match status" value="1"/>
</dbReference>
<dbReference type="NCBIfam" id="TIGR02937">
    <property type="entry name" value="sigma70-ECF"/>
    <property type="match status" value="1"/>
</dbReference>
<evidence type="ECO:0000313" key="7">
    <source>
        <dbReference type="EMBL" id="MPM29556.1"/>
    </source>
</evidence>
<dbReference type="Gene3D" id="1.10.10.10">
    <property type="entry name" value="Winged helix-like DNA-binding domain superfamily/Winged helix DNA-binding domain"/>
    <property type="match status" value="1"/>
</dbReference>
<protein>
    <submittedName>
        <fullName evidence="7">ECF RNA polymerase sigma factor RpoE</fullName>
    </submittedName>
</protein>
<dbReference type="InterPro" id="IPR007627">
    <property type="entry name" value="RNA_pol_sigma70_r2"/>
</dbReference>
<organism evidence="7">
    <name type="scientific">bioreactor metagenome</name>
    <dbReference type="NCBI Taxonomy" id="1076179"/>
    <lineage>
        <taxon>unclassified sequences</taxon>
        <taxon>metagenomes</taxon>
        <taxon>ecological metagenomes</taxon>
    </lineage>
</organism>
<proteinExistence type="inferred from homology"/>
<evidence type="ECO:0000259" key="6">
    <source>
        <dbReference type="Pfam" id="PF08281"/>
    </source>
</evidence>
<dbReference type="PANTHER" id="PTHR43133">
    <property type="entry name" value="RNA POLYMERASE ECF-TYPE SIGMA FACTO"/>
    <property type="match status" value="1"/>
</dbReference>
<evidence type="ECO:0000256" key="2">
    <source>
        <dbReference type="ARBA" id="ARBA00023015"/>
    </source>
</evidence>
<comment type="similarity">
    <text evidence="1">Belongs to the sigma-70 factor family. ECF subfamily.</text>
</comment>
<dbReference type="GO" id="GO:0006352">
    <property type="term" value="P:DNA-templated transcription initiation"/>
    <property type="evidence" value="ECO:0007669"/>
    <property type="project" value="InterPro"/>
</dbReference>
<dbReference type="GO" id="GO:0003677">
    <property type="term" value="F:DNA binding"/>
    <property type="evidence" value="ECO:0007669"/>
    <property type="project" value="InterPro"/>
</dbReference>
<reference evidence="7" key="1">
    <citation type="submission" date="2019-08" db="EMBL/GenBank/DDBJ databases">
        <authorList>
            <person name="Kucharzyk K."/>
            <person name="Murdoch R.W."/>
            <person name="Higgins S."/>
            <person name="Loffler F."/>
        </authorList>
    </citation>
    <scope>NUCLEOTIDE SEQUENCE</scope>
</reference>
<keyword evidence="3" id="KW-0731">Sigma factor</keyword>
<dbReference type="InterPro" id="IPR013249">
    <property type="entry name" value="RNA_pol_sigma70_r4_t2"/>
</dbReference>
<dbReference type="Gene3D" id="1.10.1740.10">
    <property type="match status" value="1"/>
</dbReference>